<accession>A0A932I0I5</accession>
<dbReference type="Pfam" id="PF13567">
    <property type="entry name" value="DUF4131"/>
    <property type="match status" value="1"/>
</dbReference>
<evidence type="ECO:0000313" key="10">
    <source>
        <dbReference type="EMBL" id="MBI3129135.1"/>
    </source>
</evidence>
<dbReference type="GO" id="GO:0005886">
    <property type="term" value="C:plasma membrane"/>
    <property type="evidence" value="ECO:0007669"/>
    <property type="project" value="UniProtKB-SubCell"/>
</dbReference>
<dbReference type="AlphaFoldDB" id="A0A932I0I5"/>
<sequence length="836" mass="90339">MHPLDFLTLGYVGSLLAEAVPAGTGQAGAALAAALLLGLGALAARMSEGRLPGLGKAALPLLLAASGALAGAAVPAFHRWMVPSHHLLKNLPYGRINLIGHLAQPPERSEGRGGRRPRLTVEVERLVVRGVDVPARGAARITLSSALERPLEVGDRVLIRGVRLYPPRRYLNPDGFDYREFMRLLGVHATGFAHPRSVARLESREKAAWRRALFGVRERMRAHFRSALPEDAAGLLEVMTIGVREELDPEIRAAFRLTGTAHLLAISGLHVGFIAAFFYFVLRRTSRRLPPAWFPYRPVVLTPDKAASLGTIAMIVLFALLSGARVSTVRAAIMGVAYLTARVLERKGGALHSVLLAALFILLIEPAFIWDAGFQLSFVAVTAIILSVRRGPLAQPEGEGGRKPRWRLWLKEFAWVQLVVSTAVAPLTAWHFQEAHPVGLAANFFLIPIASLAVPLAFLFALAGALLPQALEILLLPFDALLALLARAMILLTRWGAALPGGSWTVPPPSRELMLGFFLAFLAALGARRAAWRRAGWAGAAAAVLWMLLPSPLSFGGRAAATGRTALLLPDGGRADIFLLRLPDGRGFAVDAGGASGGFDTWRNVVAPLLRREGGTSWEALFAFSPATAPLAARELGSAMRLARTFGPDFLESEGRRAPGVTGAPRVAWETSSPPARLRLLRWPGGASAFEVTHGEARWLLFAGRVSGAFDADTLPGRGYDVIRLPESLLERRDVLDWLSRARPPAIIASPWRGGGPPPRDWRETRARQHALGVYRPWRRGMARLETAGGPIGRGGEMVRYEMAASWPAASPGRWTAWRPRGPLSADETDASEEDE</sequence>
<comment type="caution">
    <text evidence="10">The sequence shown here is derived from an EMBL/GenBank/DDBJ whole genome shotgun (WGS) entry which is preliminary data.</text>
</comment>
<dbReference type="PANTHER" id="PTHR30619">
    <property type="entry name" value="DNA INTERNALIZATION/COMPETENCE PROTEIN COMEC/REC2"/>
    <property type="match status" value="1"/>
</dbReference>
<keyword evidence="4 7" id="KW-1133">Transmembrane helix</keyword>
<name>A0A932I0I5_UNCTE</name>
<dbReference type="NCBIfam" id="TIGR00360">
    <property type="entry name" value="ComEC_N-term"/>
    <property type="match status" value="1"/>
</dbReference>
<comment type="subcellular location">
    <subcellularLocation>
        <location evidence="1">Cell membrane</location>
        <topology evidence="1">Multi-pass membrane protein</topology>
    </subcellularLocation>
</comment>
<evidence type="ECO:0000256" key="5">
    <source>
        <dbReference type="ARBA" id="ARBA00023136"/>
    </source>
</evidence>
<feature type="transmembrane region" description="Helical" evidence="7">
    <location>
        <begin position="374"/>
        <end position="392"/>
    </location>
</feature>
<feature type="region of interest" description="Disordered" evidence="6">
    <location>
        <begin position="810"/>
        <end position="836"/>
    </location>
</feature>
<evidence type="ECO:0000259" key="8">
    <source>
        <dbReference type="Pfam" id="PF03772"/>
    </source>
</evidence>
<reference evidence="10" key="1">
    <citation type="submission" date="2020-07" db="EMBL/GenBank/DDBJ databases">
        <title>Huge and variable diversity of episymbiotic CPR bacteria and DPANN archaea in groundwater ecosystems.</title>
        <authorList>
            <person name="He C.Y."/>
            <person name="Keren R."/>
            <person name="Whittaker M."/>
            <person name="Farag I.F."/>
            <person name="Doudna J."/>
            <person name="Cate J.H.D."/>
            <person name="Banfield J.F."/>
        </authorList>
    </citation>
    <scope>NUCLEOTIDE SEQUENCE</scope>
    <source>
        <strain evidence="10">NC_groundwater_763_Ag_S-0.2um_68_21</strain>
    </source>
</reference>
<evidence type="ECO:0000256" key="1">
    <source>
        <dbReference type="ARBA" id="ARBA00004651"/>
    </source>
</evidence>
<dbReference type="Proteomes" id="UP000782312">
    <property type="component" value="Unassembled WGS sequence"/>
</dbReference>
<feature type="transmembrane region" description="Helical" evidence="7">
    <location>
        <begin position="513"/>
        <end position="530"/>
    </location>
</feature>
<evidence type="ECO:0000256" key="4">
    <source>
        <dbReference type="ARBA" id="ARBA00022989"/>
    </source>
</evidence>
<dbReference type="InterPro" id="IPR052159">
    <property type="entry name" value="Competence_DNA_uptake"/>
</dbReference>
<keyword evidence="5 7" id="KW-0472">Membrane</keyword>
<feature type="transmembrane region" description="Helical" evidence="7">
    <location>
        <begin position="306"/>
        <end position="328"/>
    </location>
</feature>
<feature type="transmembrane region" description="Helical" evidence="7">
    <location>
        <begin position="413"/>
        <end position="432"/>
    </location>
</feature>
<feature type="transmembrane region" description="Helical" evidence="7">
    <location>
        <begin position="537"/>
        <end position="555"/>
    </location>
</feature>
<feature type="transmembrane region" description="Helical" evidence="7">
    <location>
        <begin position="444"/>
        <end position="467"/>
    </location>
</feature>
<evidence type="ECO:0000256" key="6">
    <source>
        <dbReference type="SAM" id="MobiDB-lite"/>
    </source>
</evidence>
<evidence type="ECO:0000256" key="2">
    <source>
        <dbReference type="ARBA" id="ARBA00022475"/>
    </source>
</evidence>
<evidence type="ECO:0000259" key="9">
    <source>
        <dbReference type="Pfam" id="PF13567"/>
    </source>
</evidence>
<dbReference type="InterPro" id="IPR004477">
    <property type="entry name" value="ComEC_N"/>
</dbReference>
<evidence type="ECO:0000313" key="11">
    <source>
        <dbReference type="Proteomes" id="UP000782312"/>
    </source>
</evidence>
<keyword evidence="2" id="KW-1003">Cell membrane</keyword>
<dbReference type="Pfam" id="PF03772">
    <property type="entry name" value="Competence"/>
    <property type="match status" value="1"/>
</dbReference>
<protein>
    <submittedName>
        <fullName evidence="10">ComEC family competence protein</fullName>
    </submittedName>
</protein>
<evidence type="ECO:0000256" key="3">
    <source>
        <dbReference type="ARBA" id="ARBA00022692"/>
    </source>
</evidence>
<dbReference type="PANTHER" id="PTHR30619:SF1">
    <property type="entry name" value="RECOMBINATION PROTEIN 2"/>
    <property type="match status" value="1"/>
</dbReference>
<feature type="domain" description="DUF4131" evidence="9">
    <location>
        <begin position="29"/>
        <end position="196"/>
    </location>
</feature>
<feature type="domain" description="ComEC/Rec2-related protein" evidence="8">
    <location>
        <begin position="239"/>
        <end position="525"/>
    </location>
</feature>
<proteinExistence type="predicted"/>
<dbReference type="EMBL" id="JACPUR010000038">
    <property type="protein sequence ID" value="MBI3129135.1"/>
    <property type="molecule type" value="Genomic_DNA"/>
</dbReference>
<evidence type="ECO:0000256" key="7">
    <source>
        <dbReference type="SAM" id="Phobius"/>
    </source>
</evidence>
<keyword evidence="3 7" id="KW-0812">Transmembrane</keyword>
<gene>
    <name evidence="10" type="ORF">HYZ11_16130</name>
</gene>
<feature type="compositionally biased region" description="Acidic residues" evidence="6">
    <location>
        <begin position="827"/>
        <end position="836"/>
    </location>
</feature>
<organism evidence="10 11">
    <name type="scientific">Tectimicrobiota bacterium</name>
    <dbReference type="NCBI Taxonomy" id="2528274"/>
    <lineage>
        <taxon>Bacteria</taxon>
        <taxon>Pseudomonadati</taxon>
        <taxon>Nitrospinota/Tectimicrobiota group</taxon>
        <taxon>Candidatus Tectimicrobiota</taxon>
    </lineage>
</organism>
<feature type="transmembrane region" description="Helical" evidence="7">
    <location>
        <begin position="474"/>
        <end position="493"/>
    </location>
</feature>
<feature type="transmembrane region" description="Helical" evidence="7">
    <location>
        <begin position="349"/>
        <end position="368"/>
    </location>
</feature>
<dbReference type="InterPro" id="IPR025405">
    <property type="entry name" value="DUF4131"/>
</dbReference>
<feature type="transmembrane region" description="Helical" evidence="7">
    <location>
        <begin position="261"/>
        <end position="282"/>
    </location>
</feature>